<proteinExistence type="predicted"/>
<dbReference type="GO" id="GO:0005886">
    <property type="term" value="C:plasma membrane"/>
    <property type="evidence" value="ECO:0007669"/>
    <property type="project" value="UniProtKB-SubCell"/>
</dbReference>
<evidence type="ECO:0000256" key="1">
    <source>
        <dbReference type="ARBA" id="ARBA00004651"/>
    </source>
</evidence>
<organism evidence="8 9">
    <name type="scientific">Saccharothrix variisporea</name>
    <dbReference type="NCBI Taxonomy" id="543527"/>
    <lineage>
        <taxon>Bacteria</taxon>
        <taxon>Bacillati</taxon>
        <taxon>Actinomycetota</taxon>
        <taxon>Actinomycetes</taxon>
        <taxon>Pseudonocardiales</taxon>
        <taxon>Pseudonocardiaceae</taxon>
        <taxon>Saccharothrix</taxon>
    </lineage>
</organism>
<comment type="subcellular location">
    <subcellularLocation>
        <location evidence="1">Cell membrane</location>
        <topology evidence="1">Multi-pass membrane protein</topology>
    </subcellularLocation>
</comment>
<sequence length="64" mass="7123">MVEQIPIAALLPVLVLALGWVGWCWWDIAHGPVRGLPKWAWALVCLLSIPVGGLVYLFTGRKDR</sequence>
<keyword evidence="9" id="KW-1185">Reference proteome</keyword>
<gene>
    <name evidence="8" type="ORF">DFJ66_7867</name>
</gene>
<feature type="domain" description="Cardiolipin synthase N-terminal" evidence="7">
    <location>
        <begin position="23"/>
        <end position="61"/>
    </location>
</feature>
<protein>
    <submittedName>
        <fullName evidence="8">Phospholipase D-like protein</fullName>
    </submittedName>
</protein>
<keyword evidence="4 6" id="KW-1133">Transmembrane helix</keyword>
<evidence type="ECO:0000259" key="7">
    <source>
        <dbReference type="Pfam" id="PF13396"/>
    </source>
</evidence>
<evidence type="ECO:0000256" key="5">
    <source>
        <dbReference type="ARBA" id="ARBA00023136"/>
    </source>
</evidence>
<dbReference type="AlphaFoldDB" id="A0A495XK72"/>
<keyword evidence="2" id="KW-1003">Cell membrane</keyword>
<evidence type="ECO:0000313" key="8">
    <source>
        <dbReference type="EMBL" id="RKT74507.1"/>
    </source>
</evidence>
<evidence type="ECO:0000256" key="2">
    <source>
        <dbReference type="ARBA" id="ARBA00022475"/>
    </source>
</evidence>
<dbReference type="EMBL" id="RBXR01000001">
    <property type="protein sequence ID" value="RKT74507.1"/>
    <property type="molecule type" value="Genomic_DNA"/>
</dbReference>
<keyword evidence="3 6" id="KW-0812">Transmembrane</keyword>
<evidence type="ECO:0000256" key="6">
    <source>
        <dbReference type="SAM" id="Phobius"/>
    </source>
</evidence>
<accession>A0A495XK72</accession>
<reference evidence="8 9" key="1">
    <citation type="submission" date="2018-10" db="EMBL/GenBank/DDBJ databases">
        <title>Sequencing the genomes of 1000 actinobacteria strains.</title>
        <authorList>
            <person name="Klenk H.-P."/>
        </authorList>
    </citation>
    <scope>NUCLEOTIDE SEQUENCE [LARGE SCALE GENOMIC DNA]</scope>
    <source>
        <strain evidence="8 9">DSM 43911</strain>
    </source>
</reference>
<dbReference type="InterPro" id="IPR027379">
    <property type="entry name" value="CLS_N"/>
</dbReference>
<name>A0A495XK72_9PSEU</name>
<dbReference type="Pfam" id="PF13396">
    <property type="entry name" value="PLDc_N"/>
    <property type="match status" value="1"/>
</dbReference>
<keyword evidence="5 6" id="KW-0472">Membrane</keyword>
<evidence type="ECO:0000256" key="3">
    <source>
        <dbReference type="ARBA" id="ARBA00022692"/>
    </source>
</evidence>
<feature type="transmembrane region" description="Helical" evidence="6">
    <location>
        <begin position="7"/>
        <end position="28"/>
    </location>
</feature>
<evidence type="ECO:0000313" key="9">
    <source>
        <dbReference type="Proteomes" id="UP000272729"/>
    </source>
</evidence>
<dbReference type="Proteomes" id="UP000272729">
    <property type="component" value="Unassembled WGS sequence"/>
</dbReference>
<feature type="transmembrane region" description="Helical" evidence="6">
    <location>
        <begin position="40"/>
        <end position="59"/>
    </location>
</feature>
<comment type="caution">
    <text evidence="8">The sequence shown here is derived from an EMBL/GenBank/DDBJ whole genome shotgun (WGS) entry which is preliminary data.</text>
</comment>
<evidence type="ECO:0000256" key="4">
    <source>
        <dbReference type="ARBA" id="ARBA00022989"/>
    </source>
</evidence>